<feature type="region of interest" description="Disordered" evidence="3">
    <location>
        <begin position="86"/>
        <end position="219"/>
    </location>
</feature>
<feature type="non-terminal residue" evidence="4">
    <location>
        <position position="1"/>
    </location>
</feature>
<proteinExistence type="inferred from homology"/>
<evidence type="ECO:0000313" key="4">
    <source>
        <dbReference type="EMBL" id="CAI8049805.1"/>
    </source>
</evidence>
<comment type="caution">
    <text evidence="4">The sequence shown here is derived from an EMBL/GenBank/DDBJ whole genome shotgun (WGS) entry which is preliminary data.</text>
</comment>
<dbReference type="InterPro" id="IPR038797">
    <property type="entry name" value="Fltp"/>
</dbReference>
<feature type="compositionally biased region" description="Basic and acidic residues" evidence="3">
    <location>
        <begin position="126"/>
        <end position="135"/>
    </location>
</feature>
<keyword evidence="5" id="KW-1185">Reference proteome</keyword>
<feature type="compositionally biased region" description="Low complexity" evidence="3">
    <location>
        <begin position="103"/>
        <end position="118"/>
    </location>
</feature>
<evidence type="ECO:0000256" key="1">
    <source>
        <dbReference type="ARBA" id="ARBA00009887"/>
    </source>
</evidence>
<evidence type="ECO:0000256" key="3">
    <source>
        <dbReference type="SAM" id="MobiDB-lite"/>
    </source>
</evidence>
<name>A0AA35TK70_GEOBA</name>
<gene>
    <name evidence="4" type="ORF">GBAR_LOCUS27418</name>
</gene>
<feature type="compositionally biased region" description="Low complexity" evidence="3">
    <location>
        <begin position="210"/>
        <end position="219"/>
    </location>
</feature>
<dbReference type="Proteomes" id="UP001174909">
    <property type="component" value="Unassembled WGS sequence"/>
</dbReference>
<reference evidence="4" key="1">
    <citation type="submission" date="2023-03" db="EMBL/GenBank/DDBJ databases">
        <authorList>
            <person name="Steffen K."/>
            <person name="Cardenas P."/>
        </authorList>
    </citation>
    <scope>NUCLEOTIDE SEQUENCE</scope>
</reference>
<sequence length="219" mass="23396">MSSHFSANQYESAFSPQRLQNYQVPLRHKQHPSLRSGCTRIISNNGGHLNFDVPRSPVSPWGSFVGTWQAERRPIQLKTRTKLMTHLSQIDQQNAEGSRRSSRATSARVSQASQRATSPRPQSAMESERGDRESKTVAPDSHNNETGNQGGSKPPTPATETGSKPAMEIGSKPPTPATNAGSKPHTPATEASSKPSTAATEIGSKPPTPASASKPPTPA</sequence>
<feature type="compositionally biased region" description="Polar residues" evidence="3">
    <location>
        <begin position="86"/>
        <end position="96"/>
    </location>
</feature>
<comment type="similarity">
    <text evidence="1">Belongs to the Flattop family.</text>
</comment>
<dbReference type="CDD" id="cd23705">
    <property type="entry name" value="Flattop"/>
    <property type="match status" value="1"/>
</dbReference>
<organism evidence="4 5">
    <name type="scientific">Geodia barretti</name>
    <name type="common">Barrett's horny sponge</name>
    <dbReference type="NCBI Taxonomy" id="519541"/>
    <lineage>
        <taxon>Eukaryota</taxon>
        <taxon>Metazoa</taxon>
        <taxon>Porifera</taxon>
        <taxon>Demospongiae</taxon>
        <taxon>Heteroscleromorpha</taxon>
        <taxon>Tetractinellida</taxon>
        <taxon>Astrophorina</taxon>
        <taxon>Geodiidae</taxon>
        <taxon>Geodia</taxon>
    </lineage>
</organism>
<dbReference type="GO" id="GO:0036064">
    <property type="term" value="C:ciliary basal body"/>
    <property type="evidence" value="ECO:0007669"/>
    <property type="project" value="TreeGrafter"/>
</dbReference>
<dbReference type="AlphaFoldDB" id="A0AA35TK70"/>
<dbReference type="GO" id="GO:0044782">
    <property type="term" value="P:cilium organization"/>
    <property type="evidence" value="ECO:0007669"/>
    <property type="project" value="TreeGrafter"/>
</dbReference>
<protein>
    <recommendedName>
        <fullName evidence="2">Cilia- and flagella-associated protein 126</fullName>
    </recommendedName>
</protein>
<accession>A0AA35TK70</accession>
<dbReference type="EMBL" id="CASHTH010003817">
    <property type="protein sequence ID" value="CAI8049805.1"/>
    <property type="molecule type" value="Genomic_DNA"/>
</dbReference>
<dbReference type="Pfam" id="PF22611">
    <property type="entry name" value="CFAP126"/>
    <property type="match status" value="1"/>
</dbReference>
<dbReference type="PANTHER" id="PTHR34639">
    <property type="entry name" value="PROTEIN FLATTOP"/>
    <property type="match status" value="1"/>
</dbReference>
<feature type="compositionally biased region" description="Polar residues" evidence="3">
    <location>
        <begin position="189"/>
        <end position="199"/>
    </location>
</feature>
<evidence type="ECO:0000256" key="2">
    <source>
        <dbReference type="ARBA" id="ARBA00033306"/>
    </source>
</evidence>
<dbReference type="PANTHER" id="PTHR34639:SF1">
    <property type="entry name" value="PROTEIN FLATTOP"/>
    <property type="match status" value="1"/>
</dbReference>
<evidence type="ECO:0000313" key="5">
    <source>
        <dbReference type="Proteomes" id="UP001174909"/>
    </source>
</evidence>